<sequence>MMLPVILSATFMALFDFFVVNVAAPSMEHDLHAGQAALELIVGGYAFTYASGMVTGGRLGDLLGYRRLFLAGMAAFTLASLLCGLAQSPSELVAARLLQGLTGALMVPQVLALITATFPADERPRAMSWFGVTAGIGAIAGQVLGGLLLDADLFGLGWRVIFLINVPVGLVALVFALRLLPHHRAERRPRLDPLGAIGISGALALILVPLIIGREEGWPVWTWVSMATSLPVLAATLRWELHLTRRGSEPLLDLTLFRNRAFAAGLPVNAAFMAFFASFMFVLTLLLQGGLGLSPLEAGLTFLPLGVLFSVTSILGRSLVARYGLRVMTVGASISGAGLVILIAELQTLGGDITPAWLLIPTGFVGLGNGLVLPTLIGAVLAGIQPAHGGAAAGVLTTVQQFASAAGVAILGVVFFGGLGARPSRADYAASAESVTFLALALVVTMAALTLLLPNPRPAAQPATEPEILIEAA</sequence>
<dbReference type="InterPro" id="IPR036259">
    <property type="entry name" value="MFS_trans_sf"/>
</dbReference>
<feature type="transmembrane region" description="Helical" evidence="5">
    <location>
        <begin position="262"/>
        <end position="286"/>
    </location>
</feature>
<comment type="subcellular location">
    <subcellularLocation>
        <location evidence="1">Cell membrane</location>
        <topology evidence="1">Multi-pass membrane protein</topology>
    </subcellularLocation>
</comment>
<feature type="transmembrane region" description="Helical" evidence="5">
    <location>
        <begin position="298"/>
        <end position="316"/>
    </location>
</feature>
<protein>
    <submittedName>
        <fullName evidence="7">EmrB/QacA subfamily drug resistance transporter</fullName>
    </submittedName>
</protein>
<gene>
    <name evidence="7" type="ORF">FB559_5418</name>
</gene>
<dbReference type="AlphaFoldDB" id="A0A543CRU9"/>
<feature type="transmembrane region" description="Helical" evidence="5">
    <location>
        <begin position="356"/>
        <end position="381"/>
    </location>
</feature>
<evidence type="ECO:0000256" key="3">
    <source>
        <dbReference type="ARBA" id="ARBA00022989"/>
    </source>
</evidence>
<dbReference type="EMBL" id="VFOZ01000001">
    <property type="protein sequence ID" value="TQL99720.1"/>
    <property type="molecule type" value="Genomic_DNA"/>
</dbReference>
<feature type="transmembrane region" description="Helical" evidence="5">
    <location>
        <begin position="402"/>
        <end position="422"/>
    </location>
</feature>
<dbReference type="PANTHER" id="PTHR42718">
    <property type="entry name" value="MAJOR FACILITATOR SUPERFAMILY MULTIDRUG TRANSPORTER MFSC"/>
    <property type="match status" value="1"/>
</dbReference>
<dbReference type="Pfam" id="PF07690">
    <property type="entry name" value="MFS_1"/>
    <property type="match status" value="1"/>
</dbReference>
<feature type="transmembrane region" description="Helical" evidence="5">
    <location>
        <begin position="160"/>
        <end position="181"/>
    </location>
</feature>
<feature type="transmembrane region" description="Helical" evidence="5">
    <location>
        <begin position="193"/>
        <end position="212"/>
    </location>
</feature>
<name>A0A543CRU9_9ACTN</name>
<keyword evidence="3 5" id="KW-1133">Transmembrane helix</keyword>
<evidence type="ECO:0000256" key="5">
    <source>
        <dbReference type="SAM" id="Phobius"/>
    </source>
</evidence>
<dbReference type="GO" id="GO:0022857">
    <property type="term" value="F:transmembrane transporter activity"/>
    <property type="evidence" value="ECO:0007669"/>
    <property type="project" value="InterPro"/>
</dbReference>
<feature type="transmembrane region" description="Helical" evidence="5">
    <location>
        <begin position="434"/>
        <end position="453"/>
    </location>
</feature>
<evidence type="ECO:0000256" key="1">
    <source>
        <dbReference type="ARBA" id="ARBA00004651"/>
    </source>
</evidence>
<dbReference type="CDD" id="cd17321">
    <property type="entry name" value="MFS_MMR_MDR_like"/>
    <property type="match status" value="1"/>
</dbReference>
<feature type="transmembrane region" description="Helical" evidence="5">
    <location>
        <begin position="126"/>
        <end position="148"/>
    </location>
</feature>
<dbReference type="Proteomes" id="UP000316096">
    <property type="component" value="Unassembled WGS sequence"/>
</dbReference>
<feature type="transmembrane region" description="Helical" evidence="5">
    <location>
        <begin position="68"/>
        <end position="87"/>
    </location>
</feature>
<dbReference type="Gene3D" id="1.20.1720.10">
    <property type="entry name" value="Multidrug resistance protein D"/>
    <property type="match status" value="2"/>
</dbReference>
<dbReference type="InterPro" id="IPR011701">
    <property type="entry name" value="MFS"/>
</dbReference>
<feature type="domain" description="Major facilitator superfamily (MFS) profile" evidence="6">
    <location>
        <begin position="2"/>
        <end position="459"/>
    </location>
</feature>
<keyword evidence="8" id="KW-1185">Reference proteome</keyword>
<dbReference type="PROSITE" id="PS50850">
    <property type="entry name" value="MFS"/>
    <property type="match status" value="1"/>
</dbReference>
<organism evidence="7 8">
    <name type="scientific">Actinoallomurus bryophytorum</name>
    <dbReference type="NCBI Taxonomy" id="1490222"/>
    <lineage>
        <taxon>Bacteria</taxon>
        <taxon>Bacillati</taxon>
        <taxon>Actinomycetota</taxon>
        <taxon>Actinomycetes</taxon>
        <taxon>Streptosporangiales</taxon>
        <taxon>Thermomonosporaceae</taxon>
        <taxon>Actinoallomurus</taxon>
    </lineage>
</organism>
<evidence type="ECO:0000259" key="6">
    <source>
        <dbReference type="PROSITE" id="PS50850"/>
    </source>
</evidence>
<evidence type="ECO:0000313" key="8">
    <source>
        <dbReference type="Proteomes" id="UP000316096"/>
    </source>
</evidence>
<evidence type="ECO:0000313" key="7">
    <source>
        <dbReference type="EMBL" id="TQL99720.1"/>
    </source>
</evidence>
<dbReference type="SUPFAM" id="SSF103473">
    <property type="entry name" value="MFS general substrate transporter"/>
    <property type="match status" value="1"/>
</dbReference>
<dbReference type="PANTHER" id="PTHR42718:SF39">
    <property type="entry name" value="ACTINORHODIN TRANSPORTER-RELATED"/>
    <property type="match status" value="1"/>
</dbReference>
<evidence type="ECO:0000256" key="2">
    <source>
        <dbReference type="ARBA" id="ARBA00022692"/>
    </source>
</evidence>
<reference evidence="7 8" key="1">
    <citation type="submission" date="2019-06" db="EMBL/GenBank/DDBJ databases">
        <title>Sequencing the genomes of 1000 actinobacteria strains.</title>
        <authorList>
            <person name="Klenk H.-P."/>
        </authorList>
    </citation>
    <scope>NUCLEOTIDE SEQUENCE [LARGE SCALE GENOMIC DNA]</scope>
    <source>
        <strain evidence="7 8">DSM 102200</strain>
    </source>
</reference>
<proteinExistence type="predicted"/>
<feature type="transmembrane region" description="Helical" evidence="5">
    <location>
        <begin position="323"/>
        <end position="344"/>
    </location>
</feature>
<keyword evidence="4 5" id="KW-0472">Membrane</keyword>
<dbReference type="InterPro" id="IPR020846">
    <property type="entry name" value="MFS_dom"/>
</dbReference>
<feature type="transmembrane region" description="Helical" evidence="5">
    <location>
        <begin position="33"/>
        <end position="56"/>
    </location>
</feature>
<keyword evidence="2 5" id="KW-0812">Transmembrane</keyword>
<accession>A0A543CRU9</accession>
<feature type="transmembrane region" description="Helical" evidence="5">
    <location>
        <begin position="218"/>
        <end position="241"/>
    </location>
</feature>
<comment type="caution">
    <text evidence="7">The sequence shown here is derived from an EMBL/GenBank/DDBJ whole genome shotgun (WGS) entry which is preliminary data.</text>
</comment>
<evidence type="ECO:0000256" key="4">
    <source>
        <dbReference type="ARBA" id="ARBA00023136"/>
    </source>
</evidence>
<feature type="transmembrane region" description="Helical" evidence="5">
    <location>
        <begin position="93"/>
        <end position="114"/>
    </location>
</feature>
<dbReference type="GO" id="GO:0005886">
    <property type="term" value="C:plasma membrane"/>
    <property type="evidence" value="ECO:0007669"/>
    <property type="project" value="UniProtKB-SubCell"/>
</dbReference>